<proteinExistence type="predicted"/>
<dbReference type="AlphaFoldDB" id="A0A9J8AEV6"/>
<dbReference type="GeneTree" id="ENSGT01150000286909"/>
<feature type="chain" id="PRO_5039886388" description="Reverse transcriptase domain-containing protein" evidence="1">
    <location>
        <begin position="25"/>
        <end position="146"/>
    </location>
</feature>
<organism evidence="3 4">
    <name type="scientific">Cyprinus carpio carpio</name>
    <dbReference type="NCBI Taxonomy" id="630221"/>
    <lineage>
        <taxon>Eukaryota</taxon>
        <taxon>Metazoa</taxon>
        <taxon>Chordata</taxon>
        <taxon>Craniata</taxon>
        <taxon>Vertebrata</taxon>
        <taxon>Euteleostomi</taxon>
        <taxon>Actinopterygii</taxon>
        <taxon>Neopterygii</taxon>
        <taxon>Teleostei</taxon>
        <taxon>Ostariophysi</taxon>
        <taxon>Cypriniformes</taxon>
        <taxon>Cyprinidae</taxon>
        <taxon>Cyprininae</taxon>
        <taxon>Cyprinus</taxon>
    </lineage>
</organism>
<evidence type="ECO:0000256" key="1">
    <source>
        <dbReference type="SAM" id="SignalP"/>
    </source>
</evidence>
<dbReference type="Proteomes" id="UP001108240">
    <property type="component" value="Unplaced"/>
</dbReference>
<feature type="signal peptide" evidence="1">
    <location>
        <begin position="1"/>
        <end position="24"/>
    </location>
</feature>
<sequence length="146" mass="16398">MSLLKRHLCPGFVLLSSVRILVSALSDRKYVVRLGEFLSSTASLPCDLPQGSILSPSLFSLYILPLGSIFRKHGVSLHFYTDDTQIYLPFRKNDTLAMTALLSCLDEVKSWLSQKTLSLNEEKTEVIVFGPSENMKAYLKAYMKGF</sequence>
<keyword evidence="1" id="KW-0732">Signal</keyword>
<dbReference type="InterPro" id="IPR000477">
    <property type="entry name" value="RT_dom"/>
</dbReference>
<dbReference type="Pfam" id="PF00078">
    <property type="entry name" value="RVT_1"/>
    <property type="match status" value="1"/>
</dbReference>
<evidence type="ECO:0000259" key="2">
    <source>
        <dbReference type="PROSITE" id="PS50878"/>
    </source>
</evidence>
<evidence type="ECO:0000313" key="4">
    <source>
        <dbReference type="Proteomes" id="UP001108240"/>
    </source>
</evidence>
<accession>A0A9J8AEV6</accession>
<name>A0A9J8AEV6_CYPCA</name>
<dbReference type="SUPFAM" id="SSF56672">
    <property type="entry name" value="DNA/RNA polymerases"/>
    <property type="match status" value="1"/>
</dbReference>
<dbReference type="PROSITE" id="PS50878">
    <property type="entry name" value="RT_POL"/>
    <property type="match status" value="1"/>
</dbReference>
<protein>
    <recommendedName>
        <fullName evidence="2">Reverse transcriptase domain-containing protein</fullName>
    </recommendedName>
</protein>
<reference evidence="3" key="2">
    <citation type="submission" date="2025-09" db="UniProtKB">
        <authorList>
            <consortium name="Ensembl"/>
        </authorList>
    </citation>
    <scope>IDENTIFICATION</scope>
</reference>
<dbReference type="InterPro" id="IPR043502">
    <property type="entry name" value="DNA/RNA_pol_sf"/>
</dbReference>
<feature type="domain" description="Reverse transcriptase" evidence="2">
    <location>
        <begin position="1"/>
        <end position="143"/>
    </location>
</feature>
<evidence type="ECO:0000313" key="3">
    <source>
        <dbReference type="Ensembl" id="ENSCCRP00000142653.1"/>
    </source>
</evidence>
<dbReference type="Ensembl" id="ENSCCRT00000113078.1">
    <property type="protein sequence ID" value="ENSCCRP00000142653.1"/>
    <property type="gene ID" value="ENSCCRG00000058032.1"/>
</dbReference>
<dbReference type="PANTHER" id="PTHR33332">
    <property type="entry name" value="REVERSE TRANSCRIPTASE DOMAIN-CONTAINING PROTEIN"/>
    <property type="match status" value="1"/>
</dbReference>
<reference evidence="3" key="1">
    <citation type="submission" date="2025-08" db="UniProtKB">
        <authorList>
            <consortium name="Ensembl"/>
        </authorList>
    </citation>
    <scope>IDENTIFICATION</scope>
</reference>
<keyword evidence="4" id="KW-1185">Reference proteome</keyword>